<dbReference type="OrthoDB" id="6722168at2759"/>
<proteinExistence type="predicted"/>
<evidence type="ECO:0000313" key="2">
    <source>
        <dbReference type="Proteomes" id="UP000324800"/>
    </source>
</evidence>
<protein>
    <submittedName>
        <fullName evidence="1">Putative Transposable element Tc3 transposase</fullName>
    </submittedName>
</protein>
<dbReference type="Gene3D" id="3.30.420.10">
    <property type="entry name" value="Ribonuclease H-like superfamily/Ribonuclease H"/>
    <property type="match status" value="1"/>
</dbReference>
<dbReference type="Proteomes" id="UP000324800">
    <property type="component" value="Unassembled WGS sequence"/>
</dbReference>
<reference evidence="1 2" key="1">
    <citation type="submission" date="2019-03" db="EMBL/GenBank/DDBJ databases">
        <title>Single cell metagenomics reveals metabolic interactions within the superorganism composed of flagellate Streblomastix strix and complex community of Bacteroidetes bacteria on its surface.</title>
        <authorList>
            <person name="Treitli S.C."/>
            <person name="Kolisko M."/>
            <person name="Husnik F."/>
            <person name="Keeling P."/>
            <person name="Hampl V."/>
        </authorList>
    </citation>
    <scope>NUCLEOTIDE SEQUENCE [LARGE SCALE GENOMIC DNA]</scope>
    <source>
        <strain evidence="1">ST1C</strain>
    </source>
</reference>
<organism evidence="1 2">
    <name type="scientific">Streblomastix strix</name>
    <dbReference type="NCBI Taxonomy" id="222440"/>
    <lineage>
        <taxon>Eukaryota</taxon>
        <taxon>Metamonada</taxon>
        <taxon>Preaxostyla</taxon>
        <taxon>Oxymonadida</taxon>
        <taxon>Streblomastigidae</taxon>
        <taxon>Streblomastix</taxon>
    </lineage>
</organism>
<dbReference type="AlphaFoldDB" id="A0A5J4W5V1"/>
<dbReference type="EMBL" id="SNRW01003405">
    <property type="protein sequence ID" value="KAA6389933.1"/>
    <property type="molecule type" value="Genomic_DNA"/>
</dbReference>
<dbReference type="InterPro" id="IPR036397">
    <property type="entry name" value="RNaseH_sf"/>
</dbReference>
<accession>A0A5J4W5V1</accession>
<gene>
    <name evidence="1" type="ORF">EZS28_014541</name>
</gene>
<comment type="caution">
    <text evidence="1">The sequence shown here is derived from an EMBL/GenBank/DDBJ whole genome shotgun (WGS) entry which is preliminary data.</text>
</comment>
<sequence>MVRGVATSKVNILKAFQAKKYKFPAEISRHTGISVSIVKDILKCKTFAIKSARTSLLSERDRRRIINTVIRNCKRQPRCIVEQASLNVLHRTIKRSLKATQIKKLRLRRRPLLWKTHRQSCLEFSRVCLKKRIDWNNTVAEDEKKFCLEVPDGYEFYQYTVDEIKIGDLYSVDYDRKRGVIVWMAESGEGILHVEKVDEKINSDSFCEMISNDTIASIHVKNGDDFLLIQDNSHEHRANSKIQFLQEHTIVPLQFLALSLYLNIIENLWSLIVRRLHAEIKVFYNEEQLWQVIKKIIPKITKKEVNAYVHSMDYSLIKVTQRQGLYTQREYIQT</sequence>
<evidence type="ECO:0000313" key="1">
    <source>
        <dbReference type="EMBL" id="KAA6389933.1"/>
    </source>
</evidence>
<name>A0A5J4W5V1_9EUKA</name>
<dbReference type="GO" id="GO:0003676">
    <property type="term" value="F:nucleic acid binding"/>
    <property type="evidence" value="ECO:0007669"/>
    <property type="project" value="InterPro"/>
</dbReference>